<organism evidence="1 2">
    <name type="scientific">Hyella patelloides LEGE 07179</name>
    <dbReference type="NCBI Taxonomy" id="945734"/>
    <lineage>
        <taxon>Bacteria</taxon>
        <taxon>Bacillati</taxon>
        <taxon>Cyanobacteriota</taxon>
        <taxon>Cyanophyceae</taxon>
        <taxon>Pleurocapsales</taxon>
        <taxon>Hyellaceae</taxon>
        <taxon>Hyella</taxon>
    </lineage>
</organism>
<keyword evidence="2" id="KW-1185">Reference proteome</keyword>
<proteinExistence type="predicted"/>
<evidence type="ECO:0000313" key="1">
    <source>
        <dbReference type="EMBL" id="VEP14582.1"/>
    </source>
</evidence>
<name>A0A563VSY6_9CYAN</name>
<gene>
    <name evidence="1" type="ORF">H1P_2720010</name>
</gene>
<dbReference type="AlphaFoldDB" id="A0A563VSY6"/>
<dbReference type="EMBL" id="CAACVJ010000193">
    <property type="protein sequence ID" value="VEP14582.1"/>
    <property type="molecule type" value="Genomic_DNA"/>
</dbReference>
<dbReference type="OrthoDB" id="583303at2"/>
<sequence>MTGDRNINLGSGNYNERIEGDYIQGNYYNAPQKQNLAQAAAEIQELLKQLDKTYDTSTDLGKEKVASETIKKIENNPELKARIFSALKAGGISALDSLIDHPAATFVVAALEDWGNTSN</sequence>
<protein>
    <recommendedName>
        <fullName evidence="3">Pentapeptide repeat protein</fullName>
    </recommendedName>
</protein>
<reference evidence="1 2" key="1">
    <citation type="submission" date="2019-01" db="EMBL/GenBank/DDBJ databases">
        <authorList>
            <person name="Brito A."/>
        </authorList>
    </citation>
    <scope>NUCLEOTIDE SEQUENCE [LARGE SCALE GENOMIC DNA]</scope>
    <source>
        <strain evidence="1">1</strain>
    </source>
</reference>
<accession>A0A563VSY6</accession>
<dbReference type="Proteomes" id="UP000320055">
    <property type="component" value="Unassembled WGS sequence"/>
</dbReference>
<evidence type="ECO:0000313" key="2">
    <source>
        <dbReference type="Proteomes" id="UP000320055"/>
    </source>
</evidence>
<dbReference type="RefSeq" id="WP_144873218.1">
    <property type="nucleotide sequence ID" value="NZ_LR214015.1"/>
</dbReference>
<evidence type="ECO:0008006" key="3">
    <source>
        <dbReference type="Google" id="ProtNLM"/>
    </source>
</evidence>